<gene>
    <name evidence="1" type="ORF">CEXT_705421</name>
</gene>
<keyword evidence="2" id="KW-1185">Reference proteome</keyword>
<protein>
    <submittedName>
        <fullName evidence="1">Uncharacterized protein</fullName>
    </submittedName>
</protein>
<name>A0AAV4TWL6_CAEEX</name>
<dbReference type="AlphaFoldDB" id="A0AAV4TWL6"/>
<reference evidence="1 2" key="1">
    <citation type="submission" date="2021-06" db="EMBL/GenBank/DDBJ databases">
        <title>Caerostris extrusa draft genome.</title>
        <authorList>
            <person name="Kono N."/>
            <person name="Arakawa K."/>
        </authorList>
    </citation>
    <scope>NUCLEOTIDE SEQUENCE [LARGE SCALE GENOMIC DNA]</scope>
</reference>
<dbReference type="Proteomes" id="UP001054945">
    <property type="component" value="Unassembled WGS sequence"/>
</dbReference>
<evidence type="ECO:0000313" key="1">
    <source>
        <dbReference type="EMBL" id="GIY49412.1"/>
    </source>
</evidence>
<organism evidence="1 2">
    <name type="scientific">Caerostris extrusa</name>
    <name type="common">Bark spider</name>
    <name type="synonym">Caerostris bankana</name>
    <dbReference type="NCBI Taxonomy" id="172846"/>
    <lineage>
        <taxon>Eukaryota</taxon>
        <taxon>Metazoa</taxon>
        <taxon>Ecdysozoa</taxon>
        <taxon>Arthropoda</taxon>
        <taxon>Chelicerata</taxon>
        <taxon>Arachnida</taxon>
        <taxon>Araneae</taxon>
        <taxon>Araneomorphae</taxon>
        <taxon>Entelegynae</taxon>
        <taxon>Araneoidea</taxon>
        <taxon>Araneidae</taxon>
        <taxon>Caerostris</taxon>
    </lineage>
</organism>
<sequence length="99" mass="11289">MQITSLSSFLLQRVLSVADGEGVGLKETERIFIVKWLQSSFFITSSKAQVECVATQKESLCQRAIMRKMYLPRQLQIAMDAVLRMYINKSIPASIYQLL</sequence>
<dbReference type="EMBL" id="BPLR01011829">
    <property type="protein sequence ID" value="GIY49412.1"/>
    <property type="molecule type" value="Genomic_DNA"/>
</dbReference>
<accession>A0AAV4TWL6</accession>
<proteinExistence type="predicted"/>
<comment type="caution">
    <text evidence="1">The sequence shown here is derived from an EMBL/GenBank/DDBJ whole genome shotgun (WGS) entry which is preliminary data.</text>
</comment>
<evidence type="ECO:0000313" key="2">
    <source>
        <dbReference type="Proteomes" id="UP001054945"/>
    </source>
</evidence>